<gene>
    <name evidence="2" type="ORF">BA062_31795</name>
</gene>
<dbReference type="OrthoDB" id="9342495at2"/>
<feature type="transmembrane region" description="Helical" evidence="1">
    <location>
        <begin position="20"/>
        <end position="41"/>
    </location>
</feature>
<dbReference type="RefSeq" id="WP_110342927.1">
    <property type="nucleotide sequence ID" value="NZ_MASU01000015.1"/>
</dbReference>
<feature type="transmembrane region" description="Helical" evidence="1">
    <location>
        <begin position="421"/>
        <end position="443"/>
    </location>
</feature>
<reference evidence="2 3" key="1">
    <citation type="submission" date="2016-07" db="EMBL/GenBank/DDBJ databases">
        <title>Draft genome sequence of Prauserella sp. YIM 121212, isolated from alkaline soil.</title>
        <authorList>
            <person name="Ruckert C."/>
            <person name="Albersmeier A."/>
            <person name="Jiang C.-L."/>
            <person name="Jiang Y."/>
            <person name="Kalinowski J."/>
            <person name="Schneider O."/>
            <person name="Winkler A."/>
            <person name="Zotchev S.B."/>
        </authorList>
    </citation>
    <scope>NUCLEOTIDE SEQUENCE [LARGE SCALE GENOMIC DNA]</scope>
    <source>
        <strain evidence="2 3">YIM 121212</strain>
    </source>
</reference>
<dbReference type="InterPro" id="IPR006160">
    <property type="entry name" value="SCFA_transpt_AtoE"/>
</dbReference>
<feature type="transmembrane region" description="Helical" evidence="1">
    <location>
        <begin position="246"/>
        <end position="264"/>
    </location>
</feature>
<feature type="transmembrane region" description="Helical" evidence="1">
    <location>
        <begin position="306"/>
        <end position="334"/>
    </location>
</feature>
<evidence type="ECO:0000256" key="1">
    <source>
        <dbReference type="SAM" id="Phobius"/>
    </source>
</evidence>
<dbReference type="PANTHER" id="PTHR41983">
    <property type="entry name" value="SHORT-CHAIN FATTY ACID TRANSPORTER-RELATED"/>
    <property type="match status" value="1"/>
</dbReference>
<name>A0A318LFE9_9PSEU</name>
<dbReference type="PANTHER" id="PTHR41983:SF2">
    <property type="entry name" value="SHORT-CHAIN FATTY ACID TRANSPORTER-RELATED"/>
    <property type="match status" value="1"/>
</dbReference>
<keyword evidence="1" id="KW-0472">Membrane</keyword>
<keyword evidence="3" id="KW-1185">Reference proteome</keyword>
<accession>A0A318LFE9</accession>
<keyword evidence="1" id="KW-1133">Transmembrane helix</keyword>
<feature type="transmembrane region" description="Helical" evidence="1">
    <location>
        <begin position="340"/>
        <end position="357"/>
    </location>
</feature>
<organism evidence="2 3">
    <name type="scientific">Prauserella flavalba</name>
    <dbReference type="NCBI Taxonomy" id="1477506"/>
    <lineage>
        <taxon>Bacteria</taxon>
        <taxon>Bacillati</taxon>
        <taxon>Actinomycetota</taxon>
        <taxon>Actinomycetes</taxon>
        <taxon>Pseudonocardiales</taxon>
        <taxon>Pseudonocardiaceae</taxon>
        <taxon>Prauserella</taxon>
    </lineage>
</organism>
<proteinExistence type="predicted"/>
<feature type="transmembrane region" description="Helical" evidence="1">
    <location>
        <begin position="181"/>
        <end position="204"/>
    </location>
</feature>
<feature type="transmembrane region" description="Helical" evidence="1">
    <location>
        <begin position="53"/>
        <end position="75"/>
    </location>
</feature>
<dbReference type="Pfam" id="PF02667">
    <property type="entry name" value="SCFA_trans"/>
    <property type="match status" value="1"/>
</dbReference>
<comment type="caution">
    <text evidence="2">The sequence shown here is derived from an EMBL/GenBank/DDBJ whole genome shotgun (WGS) entry which is preliminary data.</text>
</comment>
<evidence type="ECO:0000313" key="3">
    <source>
        <dbReference type="Proteomes" id="UP000247892"/>
    </source>
</evidence>
<dbReference type="GO" id="GO:0005886">
    <property type="term" value="C:plasma membrane"/>
    <property type="evidence" value="ECO:0007669"/>
    <property type="project" value="TreeGrafter"/>
</dbReference>
<protein>
    <submittedName>
        <fullName evidence="2">Short-chain fatty acid transporter</fullName>
    </submittedName>
</protein>
<dbReference type="Proteomes" id="UP000247892">
    <property type="component" value="Unassembled WGS sequence"/>
</dbReference>
<feature type="transmembrane region" description="Helical" evidence="1">
    <location>
        <begin position="135"/>
        <end position="161"/>
    </location>
</feature>
<keyword evidence="1" id="KW-0812">Transmembrane</keyword>
<dbReference type="EMBL" id="MASU01000015">
    <property type="protein sequence ID" value="PXY21496.1"/>
    <property type="molecule type" value="Genomic_DNA"/>
</dbReference>
<evidence type="ECO:0000313" key="2">
    <source>
        <dbReference type="EMBL" id="PXY21496.1"/>
    </source>
</evidence>
<dbReference type="AlphaFoldDB" id="A0A318LFE9"/>
<feature type="transmembrane region" description="Helical" evidence="1">
    <location>
        <begin position="276"/>
        <end position="294"/>
    </location>
</feature>
<feature type="transmembrane region" description="Helical" evidence="1">
    <location>
        <begin position="95"/>
        <end position="123"/>
    </location>
</feature>
<sequence length="445" mass="47077">MQRVQEFFVNIVRKYLPEPFVLVVILTLLTGGLAIGVEHMSPVGVVRAWGDGFWNLLDFTMQMALVLCLGFVLASTPVVGRLLDRITARVHTPRAAIAIATVVGGVGSYLNWGFGLVIGGIVARKLAIAVRGVHYPSIIAAAYSAFTLYGLGFSSSIPVIISTEGHPLAEEMGVIPLARTIFAWPMVLLALVTLAALVVLNVLLHPKDPAKITEIDRSRFADDATTPAAGGAENATIAERLNHSRIISILIGLLGLGYVVVSFVDGGSLDINSVNFILLFLGILLMGTPAAYVAKVGEGVKTIAGIVLQYPFYAGIMAIMAASGLVATLASGLVQIASDATLPLIGLITSFVINFFAPSAGGHWVIQGPFMIEAANGLDSSLSQNAMAVMLGNAWNDMVQPLWLLPALALSKLKLKDIMGYLVLGMLMVGVIYSGALLLWGYLSH</sequence>